<dbReference type="Proteomes" id="UP000669239">
    <property type="component" value="Unassembled WGS sequence"/>
</dbReference>
<comment type="caution">
    <text evidence="1">The sequence shown here is derived from an EMBL/GenBank/DDBJ whole genome shotgun (WGS) entry which is preliminary data.</text>
</comment>
<dbReference type="Proteomes" id="UP001299608">
    <property type="component" value="Unassembled WGS sequence"/>
</dbReference>
<dbReference type="AlphaFoldDB" id="A0AAW5BWE8"/>
<name>A0AAW5BWE8_9FIRM</name>
<keyword evidence="3" id="KW-1185">Reference proteome</keyword>
<proteinExistence type="predicted"/>
<evidence type="ECO:0000313" key="3">
    <source>
        <dbReference type="Proteomes" id="UP000669239"/>
    </source>
</evidence>
<dbReference type="EMBL" id="JAAITT010000016">
    <property type="protein sequence ID" value="NSJ49521.1"/>
    <property type="molecule type" value="Genomic_DNA"/>
</dbReference>
<dbReference type="RefSeq" id="WP_117559970.1">
    <property type="nucleotide sequence ID" value="NZ_JAAITT010000016.1"/>
</dbReference>
<protein>
    <submittedName>
        <fullName evidence="1">Uncharacterized protein</fullName>
    </submittedName>
</protein>
<evidence type="ECO:0000313" key="4">
    <source>
        <dbReference type="Proteomes" id="UP001299608"/>
    </source>
</evidence>
<evidence type="ECO:0000313" key="1">
    <source>
        <dbReference type="EMBL" id="MCG4744571.1"/>
    </source>
</evidence>
<accession>A0AAW5BWE8</accession>
<reference evidence="2 3" key="1">
    <citation type="journal article" date="2020" name="Cell Host Microbe">
        <title>Functional and Genomic Variation between Human-Derived Isolates of Lachnospiraceae Reveals Inter- and Intra-Species Diversity.</title>
        <authorList>
            <person name="Sorbara M.T."/>
            <person name="Littmann E.R."/>
            <person name="Fontana E."/>
            <person name="Moody T.U."/>
            <person name="Kohout C.E."/>
            <person name="Gjonbalaj M."/>
            <person name="Eaton V."/>
            <person name="Seok R."/>
            <person name="Leiner I.M."/>
            <person name="Pamer E.G."/>
        </authorList>
    </citation>
    <scope>NUCLEOTIDE SEQUENCE [LARGE SCALE GENOMIC DNA]</scope>
    <source>
        <strain evidence="2 3">MSK.1.17</strain>
    </source>
</reference>
<organism evidence="1 4">
    <name type="scientific">Enterocloster aldenensis</name>
    <dbReference type="NCBI Taxonomy" id="358742"/>
    <lineage>
        <taxon>Bacteria</taxon>
        <taxon>Bacillati</taxon>
        <taxon>Bacillota</taxon>
        <taxon>Clostridia</taxon>
        <taxon>Lachnospirales</taxon>
        <taxon>Lachnospiraceae</taxon>
        <taxon>Enterocloster</taxon>
    </lineage>
</organism>
<dbReference type="EMBL" id="JAKNGE010000004">
    <property type="protein sequence ID" value="MCG4744571.1"/>
    <property type="molecule type" value="Genomic_DNA"/>
</dbReference>
<evidence type="ECO:0000313" key="2">
    <source>
        <dbReference type="EMBL" id="NSJ49521.1"/>
    </source>
</evidence>
<gene>
    <name evidence="2" type="ORF">G5B36_12540</name>
    <name evidence="1" type="ORF">L0N08_04010</name>
</gene>
<reference evidence="2" key="2">
    <citation type="submission" date="2020-02" db="EMBL/GenBank/DDBJ databases">
        <authorList>
            <person name="Littmann E."/>
            <person name="Sorbara M."/>
        </authorList>
    </citation>
    <scope>NUCLEOTIDE SEQUENCE</scope>
    <source>
        <strain evidence="2">MSK.1.17</strain>
    </source>
</reference>
<reference evidence="1" key="3">
    <citation type="submission" date="2022-01" db="EMBL/GenBank/DDBJ databases">
        <title>Collection of gut derived symbiotic bacterial strains cultured from healthy donors.</title>
        <authorList>
            <person name="Lin H."/>
            <person name="Kohout C."/>
            <person name="Waligurski E."/>
            <person name="Pamer E.G."/>
        </authorList>
    </citation>
    <scope>NUCLEOTIDE SEQUENCE</scope>
    <source>
        <strain evidence="1">DFI.6.55</strain>
    </source>
</reference>
<sequence length="202" mass="23505">MKRKKGIWNNYEGGLRMAVQRWVSFRPVFDTRPIVTFGTDYIHTHDCLDPCRGYGWVTLPDWHCGDTERAYKSYTEKFIPGFEALKASILDAVLLQLNEMRSLDQFITAYQSNDLLFGKRIQSYVGAGSYFGFINGVRHSHGMERLDLVMKEMEDWDFCNLPKAVREYLLELKEKRFTDDEADTLFVGYCDKIREANKLPSG</sequence>